<dbReference type="KEGG" id="spu:752405"/>
<name>A0A7M7FZX1_STRPU</name>
<feature type="compositionally biased region" description="Gly residues" evidence="1">
    <location>
        <begin position="1097"/>
        <end position="1110"/>
    </location>
</feature>
<feature type="compositionally biased region" description="Polar residues" evidence="1">
    <location>
        <begin position="760"/>
        <end position="778"/>
    </location>
</feature>
<evidence type="ECO:0000259" key="2">
    <source>
        <dbReference type="PROSITE" id="PS50235"/>
    </source>
</evidence>
<dbReference type="EnsemblMetazoa" id="XM_001178896">
    <property type="protein sequence ID" value="XP_001178896"/>
    <property type="gene ID" value="LOC752405"/>
</dbReference>
<dbReference type="PROSITE" id="PS00972">
    <property type="entry name" value="USP_1"/>
    <property type="match status" value="1"/>
</dbReference>
<proteinExistence type="predicted"/>
<dbReference type="InParanoid" id="A0A7M7FZX1"/>
<dbReference type="InterPro" id="IPR050164">
    <property type="entry name" value="Peptidase_C19"/>
</dbReference>
<protein>
    <recommendedName>
        <fullName evidence="2">USP domain-containing protein</fullName>
    </recommendedName>
</protein>
<organism evidence="3 4">
    <name type="scientific">Strongylocentrotus purpuratus</name>
    <name type="common">Purple sea urchin</name>
    <dbReference type="NCBI Taxonomy" id="7668"/>
    <lineage>
        <taxon>Eukaryota</taxon>
        <taxon>Metazoa</taxon>
        <taxon>Echinodermata</taxon>
        <taxon>Eleutherozoa</taxon>
        <taxon>Echinozoa</taxon>
        <taxon>Echinoidea</taxon>
        <taxon>Euechinoidea</taxon>
        <taxon>Echinacea</taxon>
        <taxon>Camarodonta</taxon>
        <taxon>Echinidea</taxon>
        <taxon>Strongylocentrotidae</taxon>
        <taxon>Strongylocentrotus</taxon>
    </lineage>
</organism>
<dbReference type="InterPro" id="IPR028889">
    <property type="entry name" value="USP"/>
</dbReference>
<feature type="region of interest" description="Disordered" evidence="1">
    <location>
        <begin position="713"/>
        <end position="733"/>
    </location>
</feature>
<evidence type="ECO:0000313" key="3">
    <source>
        <dbReference type="EnsemblMetazoa" id="XP_001178896"/>
    </source>
</evidence>
<evidence type="ECO:0000256" key="1">
    <source>
        <dbReference type="SAM" id="MobiDB-lite"/>
    </source>
</evidence>
<dbReference type="InterPro" id="IPR018200">
    <property type="entry name" value="USP_CS"/>
</dbReference>
<dbReference type="GO" id="GO:0016579">
    <property type="term" value="P:protein deubiquitination"/>
    <property type="evidence" value="ECO:0007669"/>
    <property type="project" value="InterPro"/>
</dbReference>
<feature type="domain" description="USP" evidence="2">
    <location>
        <begin position="440"/>
        <end position="1006"/>
    </location>
</feature>
<dbReference type="InterPro" id="IPR038765">
    <property type="entry name" value="Papain-like_cys_pep_sf"/>
</dbReference>
<dbReference type="RefSeq" id="XP_001178896.2">
    <property type="nucleotide sequence ID" value="XM_001178896.4"/>
</dbReference>
<feature type="compositionally biased region" description="Low complexity" evidence="1">
    <location>
        <begin position="588"/>
        <end position="607"/>
    </location>
</feature>
<dbReference type="Pfam" id="PF00443">
    <property type="entry name" value="UCH"/>
    <property type="match status" value="1"/>
</dbReference>
<feature type="region of interest" description="Disordered" evidence="1">
    <location>
        <begin position="550"/>
        <end position="607"/>
    </location>
</feature>
<dbReference type="PANTHER" id="PTHR24006">
    <property type="entry name" value="UBIQUITIN CARBOXYL-TERMINAL HYDROLASE"/>
    <property type="match status" value="1"/>
</dbReference>
<dbReference type="InterPro" id="IPR049407">
    <property type="entry name" value="Usp38-like_N"/>
</dbReference>
<feature type="compositionally biased region" description="Basic and acidic residues" evidence="1">
    <location>
        <begin position="723"/>
        <end position="733"/>
    </location>
</feature>
<dbReference type="GO" id="GO:0004843">
    <property type="term" value="F:cysteine-type deubiquitinase activity"/>
    <property type="evidence" value="ECO:0000318"/>
    <property type="project" value="GO_Central"/>
</dbReference>
<feature type="region of interest" description="Disordered" evidence="1">
    <location>
        <begin position="1071"/>
        <end position="1119"/>
    </location>
</feature>
<dbReference type="PROSITE" id="PS50235">
    <property type="entry name" value="USP_3"/>
    <property type="match status" value="1"/>
</dbReference>
<dbReference type="OrthoDB" id="2420415at2759"/>
<reference evidence="3" key="2">
    <citation type="submission" date="2021-01" db="UniProtKB">
        <authorList>
            <consortium name="EnsemblMetazoa"/>
        </authorList>
    </citation>
    <scope>IDENTIFICATION</scope>
</reference>
<dbReference type="Gene3D" id="3.90.70.10">
    <property type="entry name" value="Cysteine proteinases"/>
    <property type="match status" value="2"/>
</dbReference>
<evidence type="ECO:0000313" key="4">
    <source>
        <dbReference type="Proteomes" id="UP000007110"/>
    </source>
</evidence>
<dbReference type="Proteomes" id="UP000007110">
    <property type="component" value="Unassembled WGS sequence"/>
</dbReference>
<dbReference type="FunCoup" id="A0A7M7FZX1">
    <property type="interactions" value="1095"/>
</dbReference>
<dbReference type="Pfam" id="PF21246">
    <property type="entry name" value="Usp38-like_N"/>
    <property type="match status" value="1"/>
</dbReference>
<dbReference type="InterPro" id="IPR001394">
    <property type="entry name" value="Peptidase_C19_UCH"/>
</dbReference>
<feature type="compositionally biased region" description="Low complexity" evidence="1">
    <location>
        <begin position="550"/>
        <end position="563"/>
    </location>
</feature>
<feature type="region of interest" description="Disordered" evidence="1">
    <location>
        <begin position="756"/>
        <end position="778"/>
    </location>
</feature>
<sequence>MDKILLGISASAHQEGVKKALFLKMMSTASKPLSKEEVTTILQLSSCWVIGEEEFLQDMGLQIFQAWAKYNPTTYEDFFCHHFLISSFGESVSNPLMLIRFISDCLKTLHLKHDTAVKIVRTGVISLCRRFPDIAIQGEICRLLRANQDCIPENAFAATLCQTLITNTSILEIPVGDAELKTCMEAVGNVGHLLRLVWSTLPTTIIPSLQHVFNIISTFSVEESQNPSLALGALVQHIHMNVVEAVTKSAVSDISITDERMTVALQRMIDWLSWPSIINIDKWIITFLTNLASVNKFTILIKVTLLTVETMLSRLFFPIVRDCAFHVFSHMLLSFQHSPDAFHKILGQIPELMQRLRDEDTPASHSFLSKVADLVYCLMYHHAGYPELYDPLLEALKDFPRPSETSMMSKLKQSAWTSQKGGLGAEFSSKFEPRSETGKTGLVNLGNTCYMNSVIQALYMSSNFCDDIINYPLFNRQSIMYSIQLCFAFLTHTQRAAYAPREFLRASRPPWFAPGSQQDCSEFLKYLLDRLDEEEKGWRKMMKNAAASISSSLSSPSSSSSSSPGPVTQDQDCTDRNEVKMETGAVGSSGEESSSASSPSSTGSLLAPLSLSGSNMPVCHPTDELYLPTASDTACCSGSSMAMESSQSYGQAKSWSSPKLKKEDAVQSRESIVERHFGGQSATHIRCLNCGTVSSRKETFFDLPLGFPGTEGRDNLLGGRCDTPAEERQSEKSDYAAMELAQDTRSVVGASAIADAMGPHSSSRSTSEAQGVAGSNSEATKTHLEDLLRHYFSPELLVKDNRYHCDKCQSLQDAEKSLEIINAPEILIITLLRFSYDVKLQRRCKIMEDVRYPRILHLDVNPCDGDCSVDGNHGNHGGPCTKRTRQNSVGTAHCSTERDCDRTVQYVLSTVIVHSGMSSESGHYYCYASDDVDDIQRHLMRQKKSNRNNGEGSDLKTNETIDEEHLPNKWYLFNDSRVTSSKFESFGKVTQRFPRDTAYVLFYRKCDEDYGSGDSIDSVVQRAMPSSSSSSSSYSASILKEKHLRKDLQDAIQKDNLHYIQEREIEAREAALRKRHPSSAAKPFYSRNFDDKNDPPGGCGLGGGGGGGGPSLSSNRLVF</sequence>
<dbReference type="GO" id="GO:0031647">
    <property type="term" value="P:regulation of protein stability"/>
    <property type="evidence" value="ECO:0000318"/>
    <property type="project" value="GO_Central"/>
</dbReference>
<dbReference type="PANTHER" id="PTHR24006:SF908">
    <property type="entry name" value="DEUBIQUITINATING APOPTOTIC INHIBITOR, ISOFORM A"/>
    <property type="match status" value="1"/>
</dbReference>
<accession>A0A7M7FZX1</accession>
<dbReference type="SUPFAM" id="SSF54001">
    <property type="entry name" value="Cysteine proteinases"/>
    <property type="match status" value="1"/>
</dbReference>
<dbReference type="GeneID" id="752405"/>
<dbReference type="AlphaFoldDB" id="A0A7M7FZX1"/>
<dbReference type="OMA" id="YKMCGRS"/>
<dbReference type="GO" id="GO:0005829">
    <property type="term" value="C:cytosol"/>
    <property type="evidence" value="ECO:0000318"/>
    <property type="project" value="GO_Central"/>
</dbReference>
<dbReference type="GO" id="GO:0005634">
    <property type="term" value="C:nucleus"/>
    <property type="evidence" value="ECO:0000318"/>
    <property type="project" value="GO_Central"/>
</dbReference>
<reference evidence="4" key="1">
    <citation type="submission" date="2015-02" db="EMBL/GenBank/DDBJ databases">
        <title>Genome sequencing for Strongylocentrotus purpuratus.</title>
        <authorList>
            <person name="Murali S."/>
            <person name="Liu Y."/>
            <person name="Vee V."/>
            <person name="English A."/>
            <person name="Wang M."/>
            <person name="Skinner E."/>
            <person name="Han Y."/>
            <person name="Muzny D.M."/>
            <person name="Worley K.C."/>
            <person name="Gibbs R.A."/>
        </authorList>
    </citation>
    <scope>NUCLEOTIDE SEQUENCE</scope>
</reference>
<keyword evidence="4" id="KW-1185">Reference proteome</keyword>